<name>H6WYL4_9CAUD</name>
<protein>
    <submittedName>
        <fullName evidence="1">Uncharacterized protein</fullName>
    </submittedName>
</protein>
<keyword evidence="2" id="KW-1185">Reference proteome</keyword>
<dbReference type="EMBL" id="JQ340774">
    <property type="protein sequence ID" value="AFB84069.1"/>
    <property type="molecule type" value="Genomic_DNA"/>
</dbReference>
<organism evidence="1 2">
    <name type="scientific">Hafnia phage Enc34</name>
    <dbReference type="NCBI Taxonomy" id="1150990"/>
    <lineage>
        <taxon>Viruses</taxon>
        <taxon>Duplodnaviria</taxon>
        <taxon>Heunggongvirae</taxon>
        <taxon>Uroviricota</taxon>
        <taxon>Caudoviricetes</taxon>
        <taxon>Casjensviridae</taxon>
        <taxon>Enchivirus</taxon>
        <taxon>Enchivirus Enc34</taxon>
    </lineage>
</organism>
<dbReference type="GeneID" id="14014050"/>
<dbReference type="KEGG" id="vg:14014050"/>
<proteinExistence type="predicted"/>
<evidence type="ECO:0000313" key="2">
    <source>
        <dbReference type="Proteomes" id="UP000008024"/>
    </source>
</evidence>
<sequence>MAQYGSKLVVKYWQDKKNGMVIETHMPETWTASNEWRTYLREVRLLHHPESECVIVEDVTTNLSFTDDPNVIEVDLPTFNYWNLIYSNPDI</sequence>
<accession>H6WYL4</accession>
<dbReference type="OrthoDB" id="17114at10239"/>
<evidence type="ECO:0000313" key="1">
    <source>
        <dbReference type="EMBL" id="AFB84069.1"/>
    </source>
</evidence>
<dbReference type="RefSeq" id="YP_007007057.1">
    <property type="nucleotide sequence ID" value="NC_019524.2"/>
</dbReference>
<reference evidence="1 2" key="1">
    <citation type="journal article" date="2012" name="J. Virol.">
        <title>Complete Genome Sequence of the Enterobacter cancerogenus Bacteriophage Enc34.</title>
        <authorList>
            <person name="Kazaks A."/>
            <person name="Dislers A."/>
            <person name="Lipowsky G."/>
            <person name="Nikolajeva V."/>
            <person name="Tars K."/>
        </authorList>
    </citation>
    <scope>NUCLEOTIDE SEQUENCE [LARGE SCALE GENOMIC DNA]</scope>
</reference>
<dbReference type="Proteomes" id="UP000008024">
    <property type="component" value="Segment"/>
</dbReference>